<keyword evidence="6" id="KW-1185">Reference proteome</keyword>
<keyword evidence="3" id="KW-0804">Transcription</keyword>
<feature type="domain" description="NusG-like N-terminal" evidence="4">
    <location>
        <begin position="1"/>
        <end position="100"/>
    </location>
</feature>
<organism evidence="5 6">
    <name type="scientific">Denitrificimonas caeni</name>
    <dbReference type="NCBI Taxonomy" id="521720"/>
    <lineage>
        <taxon>Bacteria</taxon>
        <taxon>Pseudomonadati</taxon>
        <taxon>Pseudomonadota</taxon>
        <taxon>Gammaproteobacteria</taxon>
        <taxon>Pseudomonadales</taxon>
        <taxon>Pseudomonadaceae</taxon>
        <taxon>Denitrificimonas</taxon>
    </lineage>
</organism>
<evidence type="ECO:0000313" key="5">
    <source>
        <dbReference type="EMBL" id="WBE25084.1"/>
    </source>
</evidence>
<keyword evidence="2" id="KW-0805">Transcription regulation</keyword>
<evidence type="ECO:0000259" key="4">
    <source>
        <dbReference type="SMART" id="SM00738"/>
    </source>
</evidence>
<dbReference type="CDD" id="cd06091">
    <property type="entry name" value="KOW_NusG"/>
    <property type="match status" value="1"/>
</dbReference>
<keyword evidence="1" id="KW-0889">Transcription antitermination</keyword>
<dbReference type="GO" id="GO:0005829">
    <property type="term" value="C:cytosol"/>
    <property type="evidence" value="ECO:0007669"/>
    <property type="project" value="TreeGrafter"/>
</dbReference>
<evidence type="ECO:0000256" key="2">
    <source>
        <dbReference type="ARBA" id="ARBA00023015"/>
    </source>
</evidence>
<dbReference type="PANTHER" id="PTHR30265:SF7">
    <property type="entry name" value="TRANSCRIPTION ANTITERMINATION PROTEIN RFAH"/>
    <property type="match status" value="1"/>
</dbReference>
<dbReference type="Proteomes" id="UP001212189">
    <property type="component" value="Chromosome"/>
</dbReference>
<dbReference type="InterPro" id="IPR010215">
    <property type="entry name" value="Transcription_antiterm_RfaH"/>
</dbReference>
<dbReference type="PANTHER" id="PTHR30265">
    <property type="entry name" value="RHO-INTERACTING TRANSCRIPTION TERMINATION FACTOR NUSG"/>
    <property type="match status" value="1"/>
</dbReference>
<reference evidence="5 6" key="1">
    <citation type="submission" date="2022-12" db="EMBL/GenBank/DDBJ databases">
        <title>Coexistence and Characterization of a Novel Tigecycline Resistance gene tet(X) variant and blaNDM-1 in a Pseudomonas caeni Isolate of Chicken Origin.</title>
        <authorList>
            <person name="Lu X."/>
            <person name="Zhang L."/>
            <person name="Li R."/>
            <person name="Wang Z."/>
        </authorList>
    </citation>
    <scope>NUCLEOTIDE SEQUENCE [LARGE SCALE GENOMIC DNA]</scope>
    <source>
        <strain evidence="5 6">CE14</strain>
    </source>
</reference>
<dbReference type="Pfam" id="PF02357">
    <property type="entry name" value="NusG"/>
    <property type="match status" value="1"/>
</dbReference>
<dbReference type="SUPFAM" id="SSF50104">
    <property type="entry name" value="Translation proteins SH3-like domain"/>
    <property type="match status" value="1"/>
</dbReference>
<dbReference type="KEGG" id="dce:O6P33_12105"/>
<dbReference type="GO" id="GO:0006354">
    <property type="term" value="P:DNA-templated transcription elongation"/>
    <property type="evidence" value="ECO:0007669"/>
    <property type="project" value="InterPro"/>
</dbReference>
<dbReference type="NCBIfam" id="TIGR01955">
    <property type="entry name" value="RfaH"/>
    <property type="match status" value="1"/>
</dbReference>
<dbReference type="GO" id="GO:0031564">
    <property type="term" value="P:transcription antitermination"/>
    <property type="evidence" value="ECO:0007669"/>
    <property type="project" value="UniProtKB-KW"/>
</dbReference>
<evidence type="ECO:0000256" key="3">
    <source>
        <dbReference type="ARBA" id="ARBA00023163"/>
    </source>
</evidence>
<dbReference type="InterPro" id="IPR043425">
    <property type="entry name" value="NusG-like"/>
</dbReference>
<evidence type="ECO:0000313" key="6">
    <source>
        <dbReference type="Proteomes" id="UP001212189"/>
    </source>
</evidence>
<gene>
    <name evidence="5" type="primary">rfaH</name>
    <name evidence="5" type="ORF">O6P33_12105</name>
</gene>
<dbReference type="AlphaFoldDB" id="A0AAE9VNG1"/>
<dbReference type="SMART" id="SM00738">
    <property type="entry name" value="NGN"/>
    <property type="match status" value="1"/>
</dbReference>
<evidence type="ECO:0000256" key="1">
    <source>
        <dbReference type="ARBA" id="ARBA00022814"/>
    </source>
</evidence>
<name>A0AAE9VNG1_9GAMM</name>
<dbReference type="Gene3D" id="3.30.70.940">
    <property type="entry name" value="NusG, N-terminal domain"/>
    <property type="match status" value="1"/>
</dbReference>
<dbReference type="InterPro" id="IPR036735">
    <property type="entry name" value="NGN_dom_sf"/>
</dbReference>
<sequence length="166" mass="18755">MNAWYLLHCKGKQEERARLNIENQGYTTCLPQIKRQKIVQGKRVEQIEPLFPNYIFIHLDSSTANFNALRSTRGVNGFVRFGGMPATVPAQVMELILAIEQESLDKPEVHCVFNSGDTVQITTGPFAGLTAIYNMPKGEERCLIFLDMLGKQQRIEIDEAALRSEP</sequence>
<dbReference type="InterPro" id="IPR006645">
    <property type="entry name" value="NGN-like_dom"/>
</dbReference>
<proteinExistence type="predicted"/>
<dbReference type="InterPro" id="IPR008991">
    <property type="entry name" value="Translation_prot_SH3-like_sf"/>
</dbReference>
<dbReference type="EMBL" id="CP114976">
    <property type="protein sequence ID" value="WBE25084.1"/>
    <property type="molecule type" value="Genomic_DNA"/>
</dbReference>
<dbReference type="RefSeq" id="WP_269818029.1">
    <property type="nucleotide sequence ID" value="NZ_CP114976.1"/>
</dbReference>
<protein>
    <submittedName>
        <fullName evidence="5">Transcription/translation regulatory transformer protein RfaH</fullName>
    </submittedName>
</protein>
<accession>A0AAE9VNG1</accession>
<dbReference type="NCBIfam" id="NF006534">
    <property type="entry name" value="PRK09014.1"/>
    <property type="match status" value="1"/>
</dbReference>
<dbReference type="SUPFAM" id="SSF82679">
    <property type="entry name" value="N-utilization substance G protein NusG, N-terminal domain"/>
    <property type="match status" value="1"/>
</dbReference>
<dbReference type="CDD" id="cd09892">
    <property type="entry name" value="NGN_SP_RfaH"/>
    <property type="match status" value="1"/>
</dbReference>